<dbReference type="GO" id="GO:0051607">
    <property type="term" value="P:defense response to virus"/>
    <property type="evidence" value="ECO:0007669"/>
    <property type="project" value="UniProtKB-KW"/>
</dbReference>
<evidence type="ECO:0000256" key="11">
    <source>
        <dbReference type="ARBA" id="ARBA00048304"/>
    </source>
</evidence>
<evidence type="ECO:0000259" key="12">
    <source>
        <dbReference type="Pfam" id="PF21654"/>
    </source>
</evidence>
<dbReference type="InterPro" id="IPR047805">
    <property type="entry name" value="GAMP_synthase"/>
</dbReference>
<evidence type="ECO:0000313" key="14">
    <source>
        <dbReference type="EMBL" id="KFN48497.1"/>
    </source>
</evidence>
<dbReference type="Proteomes" id="UP000029392">
    <property type="component" value="Unassembled WGS sequence"/>
</dbReference>
<dbReference type="eggNOG" id="ENOG502Z9WZ">
    <property type="taxonomic scope" value="Bacteria"/>
</dbReference>
<dbReference type="NCBIfam" id="NF041078">
    <property type="entry name" value="cGAS"/>
    <property type="match status" value="1"/>
</dbReference>
<dbReference type="GO" id="GO:0140701">
    <property type="term" value="F:3',3'-cyclic GMP-AMP synthase activity"/>
    <property type="evidence" value="ECO:0007669"/>
    <property type="project" value="InterPro"/>
</dbReference>
<sequence length="379" mass="42999">MLKWNKLLLNDGDLEAFDERIEPSARQHDYLDACRIKIREHLREGIRKASVSVLGLDHAVAPRFRMQGSCAYRTCIQRAHTHQEMDLDYGVYLPVSAFEDRRPRVAAKAYFELVESLLRRLCQTEGWTLDDSKDTCVRLKVSTWAHIDVPLYAAPEHIFTTIVERAAVAKAEYADFDAGSDLTESFWVEMDEIHLAQRDGTWKPSDPAAVTRWWRTLVEEHGPQLRRICRYVKAWRDFWWPNGGPSSVALMIAIARDFSARPRRDDLALEDAAANMAEALSGELRERGIDFGREDFLKGLSAEEKRIAVERANQLAKRLRLVRSYGPNLRTDAVADVRQQLGDRIPNRPDWLESDGSADVRAAAATIVAAPVVKATESG</sequence>
<accession>A0A091BAJ3</accession>
<keyword evidence="2" id="KW-0548">Nucleotidyltransferase</keyword>
<dbReference type="GO" id="GO:0005525">
    <property type="term" value="F:GTP binding"/>
    <property type="evidence" value="ECO:0007669"/>
    <property type="project" value="UniProtKB-KW"/>
</dbReference>
<reference evidence="14 15" key="1">
    <citation type="submission" date="2013-09" db="EMBL/GenBank/DDBJ databases">
        <title>Genome sequencing of Arenimonas malthae.</title>
        <authorList>
            <person name="Chen F."/>
            <person name="Wang G."/>
        </authorList>
    </citation>
    <scope>NUCLEOTIDE SEQUENCE [LARGE SCALE GENOMIC DNA]</scope>
    <source>
        <strain evidence="14 15">CC-JY-1</strain>
    </source>
</reference>
<dbReference type="GO" id="GO:0046872">
    <property type="term" value="F:metal ion binding"/>
    <property type="evidence" value="ECO:0007669"/>
    <property type="project" value="UniProtKB-KW"/>
</dbReference>
<dbReference type="InterPro" id="IPR048446">
    <property type="entry name" value="DncV_C"/>
</dbReference>
<keyword evidence="15" id="KW-1185">Reference proteome</keyword>
<evidence type="ECO:0000256" key="10">
    <source>
        <dbReference type="ARBA" id="ARBA00044145"/>
    </source>
</evidence>
<evidence type="ECO:0000256" key="5">
    <source>
        <dbReference type="ARBA" id="ARBA00022840"/>
    </source>
</evidence>
<evidence type="ECO:0000256" key="1">
    <source>
        <dbReference type="ARBA" id="ARBA00022679"/>
    </source>
</evidence>
<keyword evidence="6" id="KW-0460">Magnesium</keyword>
<dbReference type="EMBL" id="AVCH01000150">
    <property type="protein sequence ID" value="KFN48497.1"/>
    <property type="molecule type" value="Genomic_DNA"/>
</dbReference>
<evidence type="ECO:0000256" key="7">
    <source>
        <dbReference type="ARBA" id="ARBA00023080"/>
    </source>
</evidence>
<dbReference type="GO" id="GO:0009117">
    <property type="term" value="P:nucleotide metabolic process"/>
    <property type="evidence" value="ECO:0007669"/>
    <property type="project" value="UniProtKB-KW"/>
</dbReference>
<evidence type="ECO:0000256" key="2">
    <source>
        <dbReference type="ARBA" id="ARBA00022695"/>
    </source>
</evidence>
<keyword evidence="5" id="KW-0067">ATP-binding</keyword>
<keyword evidence="8" id="KW-0051">Antiviral defense</keyword>
<evidence type="ECO:0000313" key="15">
    <source>
        <dbReference type="Proteomes" id="UP000029392"/>
    </source>
</evidence>
<evidence type="ECO:0000256" key="6">
    <source>
        <dbReference type="ARBA" id="ARBA00022842"/>
    </source>
</evidence>
<protein>
    <recommendedName>
        <fullName evidence="10">Cyclic GMP-AMP synthase</fullName>
    </recommendedName>
</protein>
<comment type="caution">
    <text evidence="14">The sequence shown here is derived from an EMBL/GenBank/DDBJ whole genome shotgun (WGS) entry which is preliminary data.</text>
</comment>
<proteinExistence type="predicted"/>
<feature type="domain" description="Cyclic GMP-AMP synthase DncV-like nucleotidyltransferase" evidence="12">
    <location>
        <begin position="62"/>
        <end position="152"/>
    </location>
</feature>
<keyword evidence="4" id="KW-0547">Nucleotide-binding</keyword>
<evidence type="ECO:0000256" key="3">
    <source>
        <dbReference type="ARBA" id="ARBA00022723"/>
    </source>
</evidence>
<gene>
    <name evidence="14" type="ORF">N790_01375</name>
</gene>
<organism evidence="14 15">
    <name type="scientific">Arenimonas malthae CC-JY-1</name>
    <dbReference type="NCBI Taxonomy" id="1384054"/>
    <lineage>
        <taxon>Bacteria</taxon>
        <taxon>Pseudomonadati</taxon>
        <taxon>Pseudomonadota</taxon>
        <taxon>Gammaproteobacteria</taxon>
        <taxon>Lysobacterales</taxon>
        <taxon>Lysobacteraceae</taxon>
        <taxon>Arenimonas</taxon>
    </lineage>
</organism>
<comment type="catalytic activity">
    <reaction evidence="11">
        <text>GTP + ATP = 3',3'-cGAMP + 2 diphosphate</text>
        <dbReference type="Rhea" id="RHEA:35647"/>
        <dbReference type="ChEBI" id="CHEBI:30616"/>
        <dbReference type="ChEBI" id="CHEBI:33019"/>
        <dbReference type="ChEBI" id="CHEBI:37565"/>
        <dbReference type="ChEBI" id="CHEBI:71501"/>
    </reaction>
    <physiologicalReaction direction="left-to-right" evidence="11">
        <dbReference type="Rhea" id="RHEA:35648"/>
    </physiologicalReaction>
</comment>
<dbReference type="Pfam" id="PF21713">
    <property type="entry name" value="DncV_C"/>
    <property type="match status" value="1"/>
</dbReference>
<evidence type="ECO:0000256" key="8">
    <source>
        <dbReference type="ARBA" id="ARBA00023118"/>
    </source>
</evidence>
<dbReference type="Pfam" id="PF21654">
    <property type="entry name" value="DncV-like_NTFase"/>
    <property type="match status" value="1"/>
</dbReference>
<keyword evidence="3" id="KW-0479">Metal-binding</keyword>
<dbReference type="STRING" id="1384054.N790_01375"/>
<keyword evidence="9" id="KW-0342">GTP-binding</keyword>
<name>A0A091BAJ3_9GAMM</name>
<keyword evidence="1" id="KW-0808">Transferase</keyword>
<dbReference type="PATRIC" id="fig|1384054.3.peg.1255"/>
<dbReference type="InterPro" id="IPR048445">
    <property type="entry name" value="DncV-like_NTFase"/>
</dbReference>
<evidence type="ECO:0000259" key="13">
    <source>
        <dbReference type="Pfam" id="PF21713"/>
    </source>
</evidence>
<dbReference type="GO" id="GO:0005524">
    <property type="term" value="F:ATP binding"/>
    <property type="evidence" value="ECO:0007669"/>
    <property type="project" value="UniProtKB-KW"/>
</dbReference>
<dbReference type="AlphaFoldDB" id="A0A091BAJ3"/>
<dbReference type="OrthoDB" id="6402963at2"/>
<evidence type="ECO:0000256" key="9">
    <source>
        <dbReference type="ARBA" id="ARBA00023134"/>
    </source>
</evidence>
<keyword evidence="7" id="KW-0546">Nucleotide metabolism</keyword>
<dbReference type="RefSeq" id="WP_043802496.1">
    <property type="nucleotide sequence ID" value="NZ_AVCH01000150.1"/>
</dbReference>
<feature type="domain" description="Cyclic GMP-AMP synthase C-terminal" evidence="13">
    <location>
        <begin position="222"/>
        <end position="348"/>
    </location>
</feature>
<evidence type="ECO:0000256" key="4">
    <source>
        <dbReference type="ARBA" id="ARBA00022741"/>
    </source>
</evidence>